<gene>
    <name evidence="2" type="ORF">Q664_37660</name>
</gene>
<evidence type="ECO:0000313" key="3">
    <source>
        <dbReference type="Proteomes" id="UP000028547"/>
    </source>
</evidence>
<feature type="region of interest" description="Disordered" evidence="1">
    <location>
        <begin position="1"/>
        <end position="66"/>
    </location>
</feature>
<accession>A0A084SKK9</accession>
<proteinExistence type="predicted"/>
<evidence type="ECO:0000313" key="2">
    <source>
        <dbReference type="EMBL" id="KFA88994.1"/>
    </source>
</evidence>
<dbReference type="AlphaFoldDB" id="A0A084SKK9"/>
<feature type="compositionally biased region" description="Basic and acidic residues" evidence="1">
    <location>
        <begin position="52"/>
        <end position="66"/>
    </location>
</feature>
<evidence type="ECO:0000256" key="1">
    <source>
        <dbReference type="SAM" id="MobiDB-lite"/>
    </source>
</evidence>
<sequence>MTEPLSPLPLGEGRGEGVKDSGPGFPSCWTGRVPGKGMNPWRSGGEEVSGSGRKESPRARVEPASR</sequence>
<dbReference type="Proteomes" id="UP000028547">
    <property type="component" value="Unassembled WGS sequence"/>
</dbReference>
<name>A0A084SKK9_9BACT</name>
<reference evidence="2 3" key="1">
    <citation type="submission" date="2014-07" db="EMBL/GenBank/DDBJ databases">
        <title>Draft Genome Sequence of Gephyronic Acid Producer, Cystobacter violaceus Strain Cb vi76.</title>
        <authorList>
            <person name="Stevens D.C."/>
            <person name="Young J."/>
            <person name="Carmichael R."/>
            <person name="Tan J."/>
            <person name="Taylor R.E."/>
        </authorList>
    </citation>
    <scope>NUCLEOTIDE SEQUENCE [LARGE SCALE GENOMIC DNA]</scope>
    <source>
        <strain evidence="2 3">Cb vi76</strain>
    </source>
</reference>
<dbReference type="EMBL" id="JPMI01000269">
    <property type="protein sequence ID" value="KFA88994.1"/>
    <property type="molecule type" value="Genomic_DNA"/>
</dbReference>
<comment type="caution">
    <text evidence="2">The sequence shown here is derived from an EMBL/GenBank/DDBJ whole genome shotgun (WGS) entry which is preliminary data.</text>
</comment>
<organism evidence="2 3">
    <name type="scientific">Archangium violaceum Cb vi76</name>
    <dbReference type="NCBI Taxonomy" id="1406225"/>
    <lineage>
        <taxon>Bacteria</taxon>
        <taxon>Pseudomonadati</taxon>
        <taxon>Myxococcota</taxon>
        <taxon>Myxococcia</taxon>
        <taxon>Myxococcales</taxon>
        <taxon>Cystobacterineae</taxon>
        <taxon>Archangiaceae</taxon>
        <taxon>Archangium</taxon>
    </lineage>
</organism>
<protein>
    <submittedName>
        <fullName evidence="2">Uncharacterized protein</fullName>
    </submittedName>
</protein>